<dbReference type="Proteomes" id="UP000634136">
    <property type="component" value="Unassembled WGS sequence"/>
</dbReference>
<protein>
    <submittedName>
        <fullName evidence="1">Uncharacterized protein</fullName>
    </submittedName>
</protein>
<dbReference type="EMBL" id="JAAIUW010000005">
    <property type="protein sequence ID" value="KAF7833067.1"/>
    <property type="molecule type" value="Genomic_DNA"/>
</dbReference>
<accession>A0A834WVJ5</accession>
<evidence type="ECO:0000313" key="2">
    <source>
        <dbReference type="Proteomes" id="UP000634136"/>
    </source>
</evidence>
<dbReference type="AlphaFoldDB" id="A0A834WVJ5"/>
<comment type="caution">
    <text evidence="1">The sequence shown here is derived from an EMBL/GenBank/DDBJ whole genome shotgun (WGS) entry which is preliminary data.</text>
</comment>
<name>A0A834WVJ5_9FABA</name>
<organism evidence="1 2">
    <name type="scientific">Senna tora</name>
    <dbReference type="NCBI Taxonomy" id="362788"/>
    <lineage>
        <taxon>Eukaryota</taxon>
        <taxon>Viridiplantae</taxon>
        <taxon>Streptophyta</taxon>
        <taxon>Embryophyta</taxon>
        <taxon>Tracheophyta</taxon>
        <taxon>Spermatophyta</taxon>
        <taxon>Magnoliopsida</taxon>
        <taxon>eudicotyledons</taxon>
        <taxon>Gunneridae</taxon>
        <taxon>Pentapetalae</taxon>
        <taxon>rosids</taxon>
        <taxon>fabids</taxon>
        <taxon>Fabales</taxon>
        <taxon>Fabaceae</taxon>
        <taxon>Caesalpinioideae</taxon>
        <taxon>Cassia clade</taxon>
        <taxon>Senna</taxon>
    </lineage>
</organism>
<reference evidence="1" key="1">
    <citation type="submission" date="2020-09" db="EMBL/GenBank/DDBJ databases">
        <title>Genome-Enabled Discovery of Anthraquinone Biosynthesis in Senna tora.</title>
        <authorList>
            <person name="Kang S.-H."/>
            <person name="Pandey R.P."/>
            <person name="Lee C.-M."/>
            <person name="Sim J.-S."/>
            <person name="Jeong J.-T."/>
            <person name="Choi B.-S."/>
            <person name="Jung M."/>
            <person name="Ginzburg D."/>
            <person name="Zhao K."/>
            <person name="Won S.Y."/>
            <person name="Oh T.-J."/>
            <person name="Yu Y."/>
            <person name="Kim N.-H."/>
            <person name="Lee O.R."/>
            <person name="Lee T.-H."/>
            <person name="Bashyal P."/>
            <person name="Kim T.-S."/>
            <person name="Lee W.-H."/>
            <person name="Kawkins C."/>
            <person name="Kim C.-K."/>
            <person name="Kim J.S."/>
            <person name="Ahn B.O."/>
            <person name="Rhee S.Y."/>
            <person name="Sohng J.K."/>
        </authorList>
    </citation>
    <scope>NUCLEOTIDE SEQUENCE</scope>
    <source>
        <tissue evidence="1">Leaf</tissue>
    </source>
</reference>
<sequence>MVPPTIRTAFAAPLSLSASSFTNLSQSNPSLDSHSQFHD</sequence>
<proteinExistence type="predicted"/>
<keyword evidence="2" id="KW-1185">Reference proteome</keyword>
<gene>
    <name evidence="1" type="ORF">G2W53_015400</name>
</gene>
<evidence type="ECO:0000313" key="1">
    <source>
        <dbReference type="EMBL" id="KAF7833067.1"/>
    </source>
</evidence>